<protein>
    <recommendedName>
        <fullName evidence="2">Poly(3-hydroxyalkanoate) polymerase subunit PhaE</fullName>
    </recommendedName>
</protein>
<evidence type="ECO:0000256" key="3">
    <source>
        <dbReference type="ARBA" id="ARBA00022752"/>
    </source>
</evidence>
<gene>
    <name evidence="4" type="ORF">EV132_13513</name>
</gene>
<evidence type="ECO:0000313" key="5">
    <source>
        <dbReference type="Proteomes" id="UP000294576"/>
    </source>
</evidence>
<reference evidence="4 5" key="1">
    <citation type="submission" date="2019-03" db="EMBL/GenBank/DDBJ databases">
        <title>Genomic Encyclopedia of Type Strains, Phase IV (KMG-V): Genome sequencing to study the core and pangenomes of soil and plant-associated prokaryotes.</title>
        <authorList>
            <person name="Whitman W."/>
        </authorList>
    </citation>
    <scope>NUCLEOTIDE SEQUENCE [LARGE SCALE GENOMIC DNA]</scope>
    <source>
        <strain evidence="4 5">Hc14</strain>
    </source>
</reference>
<accession>A0A4R3PT09</accession>
<proteinExistence type="predicted"/>
<dbReference type="RefSeq" id="WP_132568730.1">
    <property type="nucleotide sequence ID" value="NZ_SMBH01000035.1"/>
</dbReference>
<evidence type="ECO:0000313" key="4">
    <source>
        <dbReference type="EMBL" id="TCU05386.1"/>
    </source>
</evidence>
<sequence length="219" mass="25056">MLLRMSEMWRSNIEQAGEVEKLWFKSMMPFLTTRAADSSLFAAAQGGEISKTIKRMVEGPRLADMWNLDQVYALMAAWMDVGERMAAYHAIASVPWSKAYERYSATLADTKEEDAKDFGWRKAFNKWRCIANEEMISNLRSKDFLTAQRELLLAALDLRTCQQQMTDSVAKLLGVPSQHDFDELTRQFTELRRELRASIRAQRDEVEGARGFATQPGKG</sequence>
<comment type="pathway">
    <text evidence="1">Biopolymer metabolism; poly-(R)-3-hydroxybutanoate biosynthesis.</text>
</comment>
<evidence type="ECO:0000256" key="1">
    <source>
        <dbReference type="ARBA" id="ARBA00004683"/>
    </source>
</evidence>
<evidence type="ECO:0000256" key="2">
    <source>
        <dbReference type="ARBA" id="ARBA00019066"/>
    </source>
</evidence>
<keyword evidence="3" id="KW-0583">PHB biosynthesis</keyword>
<dbReference type="EMBL" id="SMBH01000035">
    <property type="protein sequence ID" value="TCU05386.1"/>
    <property type="molecule type" value="Genomic_DNA"/>
</dbReference>
<name>A0A4R3PT09_RHISU</name>
<organism evidence="4 5">
    <name type="scientific">Rhizobium sullae</name>
    <name type="common">Rhizobium hedysari</name>
    <dbReference type="NCBI Taxonomy" id="50338"/>
    <lineage>
        <taxon>Bacteria</taxon>
        <taxon>Pseudomonadati</taxon>
        <taxon>Pseudomonadota</taxon>
        <taxon>Alphaproteobacteria</taxon>
        <taxon>Hyphomicrobiales</taxon>
        <taxon>Rhizobiaceae</taxon>
        <taxon>Rhizobium/Agrobacterium group</taxon>
        <taxon>Rhizobium</taxon>
    </lineage>
</organism>
<dbReference type="UniPathway" id="UPA00917"/>
<dbReference type="Proteomes" id="UP000294576">
    <property type="component" value="Unassembled WGS sequence"/>
</dbReference>
<comment type="caution">
    <text evidence="4">The sequence shown here is derived from an EMBL/GenBank/DDBJ whole genome shotgun (WGS) entry which is preliminary data.</text>
</comment>
<dbReference type="Pfam" id="PF09712">
    <property type="entry name" value="PHA_synth_III_E"/>
    <property type="match status" value="1"/>
</dbReference>
<dbReference type="GO" id="GO:0042619">
    <property type="term" value="P:poly-hydroxybutyrate biosynthetic process"/>
    <property type="evidence" value="ECO:0007669"/>
    <property type="project" value="UniProtKB-KW"/>
</dbReference>
<dbReference type="InterPro" id="IPR010123">
    <property type="entry name" value="PHA_synth_III_E"/>
</dbReference>
<dbReference type="AlphaFoldDB" id="A0A4R3PT09"/>